<dbReference type="AlphaFoldDB" id="A0A1H2T4J1"/>
<protein>
    <submittedName>
        <fullName evidence="4">Sortase A</fullName>
    </submittedName>
</protein>
<organism evidence="4 5">
    <name type="scientific">Kandleria vitulina</name>
    <dbReference type="NCBI Taxonomy" id="1630"/>
    <lineage>
        <taxon>Bacteria</taxon>
        <taxon>Bacillati</taxon>
        <taxon>Bacillota</taxon>
        <taxon>Erysipelotrichia</taxon>
        <taxon>Erysipelotrichales</taxon>
        <taxon>Coprobacillaceae</taxon>
        <taxon>Kandleria</taxon>
    </lineage>
</organism>
<dbReference type="SUPFAM" id="SSF63817">
    <property type="entry name" value="Sortase"/>
    <property type="match status" value="1"/>
</dbReference>
<sequence>MKIKKNDIILALLVFVGISILLYPTVSNKWNAYRNSKLISQYKKNVSNLSHDKVNEMIQKALKYNQTLRTPKVPDAFSIREGKRDKEYDSLLNMGDGMMGYVEVPSINVNLPLYHYTFDSVLLKGAGHLFGSALPVGGESTHSVVSAHRGLPSEKMFTDLNLVEKGDQFYFHILGKVYAYEVDQVLTVEPSDVKSLSIEYKKDYATLVTCTPYGVNTQRLLVRGHRVPYNKNTKVNKKHNTAVSYIFLQIVSAIAGVFAAIVIYYVYRHRFRKER</sequence>
<dbReference type="RefSeq" id="WP_074686217.1">
    <property type="nucleotide sequence ID" value="NZ_FNNF01000012.1"/>
</dbReference>
<evidence type="ECO:0000313" key="5">
    <source>
        <dbReference type="Proteomes" id="UP000182429"/>
    </source>
</evidence>
<dbReference type="InterPro" id="IPR042002">
    <property type="entry name" value="Sortase_C"/>
</dbReference>
<reference evidence="4 5" key="1">
    <citation type="submission" date="2016-10" db="EMBL/GenBank/DDBJ databases">
        <authorList>
            <person name="de Groot N.N."/>
        </authorList>
    </citation>
    <scope>NUCLEOTIDE SEQUENCE [LARGE SCALE GENOMIC DNA]</scope>
    <source>
        <strain evidence="4 5">S3b</strain>
    </source>
</reference>
<feature type="active site" description="Proton donor/acceptor" evidence="2">
    <location>
        <position position="148"/>
    </location>
</feature>
<keyword evidence="3" id="KW-0812">Transmembrane</keyword>
<dbReference type="NCBIfam" id="NF033745">
    <property type="entry name" value="class_C_sortase"/>
    <property type="match status" value="1"/>
</dbReference>
<dbReference type="OrthoDB" id="1648028at2"/>
<dbReference type="Gene3D" id="2.40.260.10">
    <property type="entry name" value="Sortase"/>
    <property type="match status" value="1"/>
</dbReference>
<dbReference type="Pfam" id="PF04203">
    <property type="entry name" value="Sortase"/>
    <property type="match status" value="1"/>
</dbReference>
<dbReference type="InterPro" id="IPR005754">
    <property type="entry name" value="Sortase"/>
</dbReference>
<gene>
    <name evidence="4" type="ORF">SAMN04487759_11222</name>
</gene>
<proteinExistence type="predicted"/>
<dbReference type="EMBL" id="FNNF01000012">
    <property type="protein sequence ID" value="SDW38778.1"/>
    <property type="molecule type" value="Genomic_DNA"/>
</dbReference>
<feature type="active site" description="Acyl-thioester intermediate" evidence="2">
    <location>
        <position position="210"/>
    </location>
</feature>
<keyword evidence="3" id="KW-1133">Transmembrane helix</keyword>
<accession>A0A1H2T4J1</accession>
<evidence type="ECO:0000256" key="1">
    <source>
        <dbReference type="ARBA" id="ARBA00022801"/>
    </source>
</evidence>
<dbReference type="STRING" id="1630.SAMN05216514_10678"/>
<evidence type="ECO:0000256" key="3">
    <source>
        <dbReference type="SAM" id="Phobius"/>
    </source>
</evidence>
<evidence type="ECO:0000256" key="2">
    <source>
        <dbReference type="PIRSR" id="PIRSR605754-1"/>
    </source>
</evidence>
<name>A0A1H2T4J1_9FIRM</name>
<keyword evidence="3" id="KW-0472">Membrane</keyword>
<dbReference type="CDD" id="cd05827">
    <property type="entry name" value="Sortase_C"/>
    <property type="match status" value="1"/>
</dbReference>
<dbReference type="GO" id="GO:0016787">
    <property type="term" value="F:hydrolase activity"/>
    <property type="evidence" value="ECO:0007669"/>
    <property type="project" value="UniProtKB-KW"/>
</dbReference>
<dbReference type="Proteomes" id="UP000182429">
    <property type="component" value="Unassembled WGS sequence"/>
</dbReference>
<feature type="transmembrane region" description="Helical" evidence="3">
    <location>
        <begin position="242"/>
        <end position="267"/>
    </location>
</feature>
<keyword evidence="1" id="KW-0378">Hydrolase</keyword>
<feature type="transmembrane region" description="Helical" evidence="3">
    <location>
        <begin position="7"/>
        <end position="26"/>
    </location>
</feature>
<dbReference type="NCBIfam" id="TIGR01076">
    <property type="entry name" value="sortase_fam"/>
    <property type="match status" value="1"/>
</dbReference>
<dbReference type="InterPro" id="IPR023365">
    <property type="entry name" value="Sortase_dom-sf"/>
</dbReference>
<evidence type="ECO:0000313" key="4">
    <source>
        <dbReference type="EMBL" id="SDW38778.1"/>
    </source>
</evidence>